<dbReference type="Gene3D" id="3.90.850.10">
    <property type="entry name" value="Fumarylacetoacetase-like, C-terminal domain"/>
    <property type="match status" value="1"/>
</dbReference>
<accession>A0ABS8WCU7</accession>
<evidence type="ECO:0000313" key="3">
    <source>
        <dbReference type="EMBL" id="MCE2595369.1"/>
    </source>
</evidence>
<dbReference type="PANTHER" id="PTHR43211:SF1">
    <property type="entry name" value="BLL6422 PROTEIN"/>
    <property type="match status" value="1"/>
</dbReference>
<dbReference type="InterPro" id="IPR011234">
    <property type="entry name" value="Fumarylacetoacetase-like_C"/>
</dbReference>
<dbReference type="InterPro" id="IPR041072">
    <property type="entry name" value="FAA_hydro_N"/>
</dbReference>
<dbReference type="InterPro" id="IPR036663">
    <property type="entry name" value="Fumarylacetoacetase_C_sf"/>
</dbReference>
<name>A0ABS8WCU7_9GAMM</name>
<dbReference type="SUPFAM" id="SSF56529">
    <property type="entry name" value="FAH"/>
    <property type="match status" value="1"/>
</dbReference>
<proteinExistence type="predicted"/>
<keyword evidence="4" id="KW-1185">Reference proteome</keyword>
<dbReference type="RefSeq" id="WP_233052855.1">
    <property type="nucleotide sequence ID" value="NZ_JAIMJA010000010.1"/>
</dbReference>
<dbReference type="Pfam" id="PF18288">
    <property type="entry name" value="FAA_hydro_N_2"/>
    <property type="match status" value="1"/>
</dbReference>
<keyword evidence="3" id="KW-0378">Hydrolase</keyword>
<dbReference type="PANTHER" id="PTHR43211">
    <property type="entry name" value="FUMARYLACETOACETATE HYDROLASE"/>
    <property type="match status" value="1"/>
</dbReference>
<protein>
    <submittedName>
        <fullName evidence="3">Fumarylacetoacetate hydrolase family protein</fullName>
    </submittedName>
</protein>
<dbReference type="Proteomes" id="UP001201273">
    <property type="component" value="Unassembled WGS sequence"/>
</dbReference>
<gene>
    <name evidence="3" type="ORF">K6Y31_11135</name>
</gene>
<comment type="caution">
    <text evidence="3">The sequence shown here is derived from an EMBL/GenBank/DDBJ whole genome shotgun (WGS) entry which is preliminary data.</text>
</comment>
<dbReference type="GO" id="GO:0016787">
    <property type="term" value="F:hydrolase activity"/>
    <property type="evidence" value="ECO:0007669"/>
    <property type="project" value="UniProtKB-KW"/>
</dbReference>
<evidence type="ECO:0000313" key="4">
    <source>
        <dbReference type="Proteomes" id="UP001201273"/>
    </source>
</evidence>
<reference evidence="3 4" key="1">
    <citation type="journal article" date="2022" name="Environ. Microbiol. Rep.">
        <title>Eco-phylogenetic analyses reveal divergent evolution of vitamin B12 metabolism in the marine bacterial family 'Psychromonadaceae'.</title>
        <authorList>
            <person name="Jin X."/>
            <person name="Yang Y."/>
            <person name="Cao H."/>
            <person name="Gao B."/>
            <person name="Zhao Z."/>
        </authorList>
    </citation>
    <scope>NUCLEOTIDE SEQUENCE [LARGE SCALE GENOMIC DNA]</scope>
    <source>
        <strain evidence="3 4">MKS20</strain>
    </source>
</reference>
<sequence length="320" mass="35050">MKLASLNDGSRYGRLVVVSQDLRRAKFVGILAPNLPAAMDDWDTVAPLLHMIYHELNQGPISGSFELMLSQCIAPLTQPFEHFHAFNYRPYLQLLNQFSATALQDQLPIISMPSQILAGAHEDVQVAATDALDFSAQIGVITGPIATGESADDCLDLVRLISLQNQYYSPELLKKELQLGWGIRQSMRKMVSAPILVTPDELGEYWHQGLMSLPIITKLNGKPFAALNPKQDAICPFGELLAKVVEFSPLSAGAMISVGPVMNQSQLTGPANLWSRAMAGKASDPATAYLKGDDKIEMYVQDSAGRNLFGGIKQYIRFSE</sequence>
<evidence type="ECO:0000259" key="1">
    <source>
        <dbReference type="Pfam" id="PF01557"/>
    </source>
</evidence>
<feature type="domain" description="Fumarylacetoacetase-like C-terminal" evidence="1">
    <location>
        <begin position="108"/>
        <end position="300"/>
    </location>
</feature>
<evidence type="ECO:0000259" key="2">
    <source>
        <dbReference type="Pfam" id="PF18288"/>
    </source>
</evidence>
<organism evidence="3 4">
    <name type="scientific">Motilimonas cestriensis</name>
    <dbReference type="NCBI Taxonomy" id="2742685"/>
    <lineage>
        <taxon>Bacteria</taxon>
        <taxon>Pseudomonadati</taxon>
        <taxon>Pseudomonadota</taxon>
        <taxon>Gammaproteobacteria</taxon>
        <taxon>Alteromonadales</taxon>
        <taxon>Alteromonadales genera incertae sedis</taxon>
        <taxon>Motilimonas</taxon>
    </lineage>
</organism>
<dbReference type="EMBL" id="JAIMJA010000010">
    <property type="protein sequence ID" value="MCE2595369.1"/>
    <property type="molecule type" value="Genomic_DNA"/>
</dbReference>
<dbReference type="Pfam" id="PF01557">
    <property type="entry name" value="FAA_hydrolase"/>
    <property type="match status" value="1"/>
</dbReference>
<feature type="domain" description="Fumarylacetoacetase N-terminal" evidence="2">
    <location>
        <begin position="1"/>
        <end position="76"/>
    </location>
</feature>